<comment type="caution">
    <text evidence="3">The sequence shown here is derived from an EMBL/GenBank/DDBJ whole genome shotgun (WGS) entry which is preliminary data.</text>
</comment>
<evidence type="ECO:0000313" key="4">
    <source>
        <dbReference type="Proteomes" id="UP000886829"/>
    </source>
</evidence>
<dbReference type="EMBL" id="DXEV01000153">
    <property type="protein sequence ID" value="HIX57327.1"/>
    <property type="molecule type" value="Genomic_DNA"/>
</dbReference>
<reference evidence="3" key="2">
    <citation type="submission" date="2021-04" db="EMBL/GenBank/DDBJ databases">
        <authorList>
            <person name="Gilroy R."/>
        </authorList>
    </citation>
    <scope>NUCLEOTIDE SEQUENCE</scope>
    <source>
        <strain evidence="3">USASDec5-558</strain>
    </source>
</reference>
<evidence type="ECO:0000313" key="3">
    <source>
        <dbReference type="EMBL" id="HIX57327.1"/>
    </source>
</evidence>
<feature type="compositionally biased region" description="Basic and acidic residues" evidence="2">
    <location>
        <begin position="538"/>
        <end position="549"/>
    </location>
</feature>
<feature type="coiled-coil region" evidence="1">
    <location>
        <begin position="807"/>
        <end position="841"/>
    </location>
</feature>
<evidence type="ECO:0000256" key="2">
    <source>
        <dbReference type="SAM" id="MobiDB-lite"/>
    </source>
</evidence>
<feature type="compositionally biased region" description="Low complexity" evidence="2">
    <location>
        <begin position="90"/>
        <end position="102"/>
    </location>
</feature>
<reference evidence="3" key="1">
    <citation type="journal article" date="2021" name="PeerJ">
        <title>Extensive microbial diversity within the chicken gut microbiome revealed by metagenomics and culture.</title>
        <authorList>
            <person name="Gilroy R."/>
            <person name="Ravi A."/>
            <person name="Getino M."/>
            <person name="Pursley I."/>
            <person name="Horton D.L."/>
            <person name="Alikhan N.F."/>
            <person name="Baker D."/>
            <person name="Gharbi K."/>
            <person name="Hall N."/>
            <person name="Watson M."/>
            <person name="Adriaenssens E.M."/>
            <person name="Foster-Nyarko E."/>
            <person name="Jarju S."/>
            <person name="Secka A."/>
            <person name="Antonio M."/>
            <person name="Oren A."/>
            <person name="Chaudhuri R.R."/>
            <person name="La Ragione R."/>
            <person name="Hildebrand F."/>
            <person name="Pallen M.J."/>
        </authorList>
    </citation>
    <scope>NUCLEOTIDE SEQUENCE</scope>
    <source>
        <strain evidence="3">USASDec5-558</strain>
    </source>
</reference>
<dbReference type="AlphaFoldDB" id="A0A9D1WEE4"/>
<dbReference type="PANTHER" id="PTHR34825:SF1">
    <property type="entry name" value="AAA-ATPASE-LIKE DOMAIN-CONTAINING PROTEIN"/>
    <property type="match status" value="1"/>
</dbReference>
<proteinExistence type="predicted"/>
<feature type="compositionally biased region" description="Low complexity" evidence="2">
    <location>
        <begin position="553"/>
        <end position="577"/>
    </location>
</feature>
<gene>
    <name evidence="3" type="ORF">H9850_07635</name>
</gene>
<name>A0A9D1WEE4_9GAMM</name>
<evidence type="ECO:0000256" key="1">
    <source>
        <dbReference type="SAM" id="Coils"/>
    </source>
</evidence>
<feature type="region of interest" description="Disordered" evidence="2">
    <location>
        <begin position="1"/>
        <end position="122"/>
    </location>
</feature>
<organism evidence="3 4">
    <name type="scientific">Candidatus Anaerobiospirillum pullistercoris</name>
    <dbReference type="NCBI Taxonomy" id="2838452"/>
    <lineage>
        <taxon>Bacteria</taxon>
        <taxon>Pseudomonadati</taxon>
        <taxon>Pseudomonadota</taxon>
        <taxon>Gammaproteobacteria</taxon>
        <taxon>Aeromonadales</taxon>
        <taxon>Succinivibrionaceae</taxon>
        <taxon>Anaerobiospirillum</taxon>
    </lineage>
</organism>
<accession>A0A9D1WEE4</accession>
<dbReference type="Proteomes" id="UP000886829">
    <property type="component" value="Unassembled WGS sequence"/>
</dbReference>
<sequence>MAPAHGDPSAPDTNLLPQEQELTEAEVQIAAEKAWEESAHSGKLPVKPRPLTYGPSKAPVRDKKARSKARKRPSEILRGNPAPEQGTSQGTGTRNGANASAGAGAGYGSTQSRAARQAARAYTQNVQHAMHPISRASSDYNSVEHMGGTYVDPTAAVLAGAPPTLDFDPFSDEDLTPRIAEEAYPSSDADSFTSVSVELKRQPHLNAREIAAATAQAAAEAMQAEQGEHSQLSMEQRRQVLQATIDDAASEVEAANAAAQEKAEVFAESSAAEFASATEDAVATAPDSAVSFEQAAEQADTETTDTVEADADAAHAALAAAESAELAAIAAAEAGVGVNDLGLPADDRIGLVGQMTYPDIRQYDLVYVNKLKTIADLLNFGQVLLVRPHGFGVTFLLSLLECILGGYRQFVAGLENVDELRNIMVHPISVVRLDLGQIVIKLAYDEPAHKAYQEFKEAEQSSHKEHVATEEELVLQERFAQNEERLDGSRTLLWRLRNGYQEIHNRLDELNRICAMQQGVLTRSFALKDASEWTMRDLDLDPNAERSDGKSGAGAAQRTGSATSASSATSATSAASARVQNEDGSEGEAVEVTAELNLLPQDEAIPLLNLDDDDIVIPMAARPLVDALSLCEESLRLLQWQQQCLGLQIDLYLAKEHWLRCQMQLDLANEEDEHKKQQVRDAIDEMKAGGEDPEYIAQMLAHMEESPEVKKAHQRTAMAHMRVVAVSSHLEAIREVIDDSDLHPLKQLQSLINTLRQREAAGTAHRDQDSLAKQVPASVRPLMEEVALMSRLLRELQREWSKKRAAYGRLQKQQSELLTELKRLQQEQDLLQQQNAPSEQEMMEFVGQKQYLWEQERDRLVNELATAYYQQFYLALAQPTLPNQSEAVAAAYAAEADNSAASAASSANAAGASEAVSDGSGADAEAAGVPAEPLTPEQESEIIANTEVTLMNFEGLLTALIKEHAGRIQPCALLLDSYDAALTSVGDCPELIPPLQKLVEKMVNALRINQELFKHIFFMGTTDFSSNRVFFGFGRLVDISQLTNDLGSIVGFTEDELVTYFGPELEAAVERIEAQRRVVLHDPEYEYSLEELLDEMQEHYGNYTFASHGATPLFKTKEVLQFLQDRTEQYLFKGYL</sequence>
<dbReference type="PANTHER" id="PTHR34825">
    <property type="entry name" value="CONSERVED PROTEIN, WITH A WEAK D-GALACTARATE DEHYDRATASE/ALTRONATE HYDROLASE DOMAIN"/>
    <property type="match status" value="1"/>
</dbReference>
<feature type="region of interest" description="Disordered" evidence="2">
    <location>
        <begin position="538"/>
        <end position="587"/>
    </location>
</feature>
<feature type="region of interest" description="Disordered" evidence="2">
    <location>
        <begin position="914"/>
        <end position="938"/>
    </location>
</feature>
<protein>
    <submittedName>
        <fullName evidence="3">AAA family ATPase</fullName>
    </submittedName>
</protein>
<feature type="compositionally biased region" description="Low complexity" evidence="2">
    <location>
        <begin position="914"/>
        <end position="929"/>
    </location>
</feature>
<keyword evidence="1" id="KW-0175">Coiled coil</keyword>